<sequence length="317" mass="34051">MSDTEHAHEDSDEEGFFYSGVDADNVQGGYKEQLRDVLGPDHEGDDTEDSEVEVERSLVHDVEENEKFAASLDDEARHTGSRSPSPHSHPASHPIIKVSPSADILSPMKRPFLHPSISRLRSVTPQASRTPSAGSVGTLNSIRDDTALSHSHSHLSALSANTSTANLHESAAAGPSSRPTDDREVFKWTRLKNIEDLIYGRQSSKAASILGTPSVGSPTVLVSNGLVCVGTDLGKILVFDFKQNLKCVCGDDSRVGPVTALALSFDHTYVAAGHSTGHIQLFDLNRPKTPARFVPPTTMAAGPRRYTGGSFGWLSDC</sequence>
<organism evidence="2 3">
    <name type="scientific">Cerrena zonata</name>
    <dbReference type="NCBI Taxonomy" id="2478898"/>
    <lineage>
        <taxon>Eukaryota</taxon>
        <taxon>Fungi</taxon>
        <taxon>Dikarya</taxon>
        <taxon>Basidiomycota</taxon>
        <taxon>Agaricomycotina</taxon>
        <taxon>Agaricomycetes</taxon>
        <taxon>Polyporales</taxon>
        <taxon>Cerrenaceae</taxon>
        <taxon>Cerrena</taxon>
    </lineage>
</organism>
<dbReference type="GO" id="GO:0030897">
    <property type="term" value="C:HOPS complex"/>
    <property type="evidence" value="ECO:0007669"/>
    <property type="project" value="TreeGrafter"/>
</dbReference>
<dbReference type="Gene3D" id="2.130.10.10">
    <property type="entry name" value="YVTN repeat-like/Quinoprotein amine dehydrogenase"/>
    <property type="match status" value="1"/>
</dbReference>
<protein>
    <submittedName>
        <fullName evidence="2">Uncharacterized protein</fullName>
    </submittedName>
</protein>
<feature type="region of interest" description="Disordered" evidence="1">
    <location>
        <begin position="120"/>
        <end position="140"/>
    </location>
</feature>
<name>A0AAW0G0M8_9APHY</name>
<feature type="compositionally biased region" description="Acidic residues" evidence="1">
    <location>
        <begin position="43"/>
        <end position="52"/>
    </location>
</feature>
<evidence type="ECO:0000313" key="2">
    <source>
        <dbReference type="EMBL" id="KAK7687015.1"/>
    </source>
</evidence>
<feature type="compositionally biased region" description="Basic and acidic residues" evidence="1">
    <location>
        <begin position="53"/>
        <end position="67"/>
    </location>
</feature>
<dbReference type="InterPro" id="IPR036322">
    <property type="entry name" value="WD40_repeat_dom_sf"/>
</dbReference>
<dbReference type="InterPro" id="IPR015943">
    <property type="entry name" value="WD40/YVTN_repeat-like_dom_sf"/>
</dbReference>
<dbReference type="PANTHER" id="PTHR12616:SF8">
    <property type="entry name" value="VACUOLAR PROTEIN SORTING-ASSOCIATED PROTEIN 8 HOMOLOG"/>
    <property type="match status" value="1"/>
</dbReference>
<dbReference type="AlphaFoldDB" id="A0AAW0G0M8"/>
<dbReference type="EMBL" id="JASBNA010000014">
    <property type="protein sequence ID" value="KAK7687015.1"/>
    <property type="molecule type" value="Genomic_DNA"/>
</dbReference>
<dbReference type="SUPFAM" id="SSF50978">
    <property type="entry name" value="WD40 repeat-like"/>
    <property type="match status" value="1"/>
</dbReference>
<dbReference type="PANTHER" id="PTHR12616">
    <property type="entry name" value="VACUOLAR PROTEIN SORTING VPS41"/>
    <property type="match status" value="1"/>
</dbReference>
<feature type="region of interest" description="Disordered" evidence="1">
    <location>
        <begin position="1"/>
        <end position="95"/>
    </location>
</feature>
<keyword evidence="3" id="KW-1185">Reference proteome</keyword>
<dbReference type="GO" id="GO:0005770">
    <property type="term" value="C:late endosome"/>
    <property type="evidence" value="ECO:0007669"/>
    <property type="project" value="TreeGrafter"/>
</dbReference>
<reference evidence="2 3" key="1">
    <citation type="submission" date="2022-09" db="EMBL/GenBank/DDBJ databases">
        <authorList>
            <person name="Palmer J.M."/>
        </authorList>
    </citation>
    <scope>NUCLEOTIDE SEQUENCE [LARGE SCALE GENOMIC DNA]</scope>
    <source>
        <strain evidence="2 3">DSM 7382</strain>
    </source>
</reference>
<accession>A0AAW0G0M8</accession>
<comment type="caution">
    <text evidence="2">The sequence shown here is derived from an EMBL/GenBank/DDBJ whole genome shotgun (WGS) entry which is preliminary data.</text>
</comment>
<dbReference type="GO" id="GO:0034058">
    <property type="term" value="P:endosomal vesicle fusion"/>
    <property type="evidence" value="ECO:0007669"/>
    <property type="project" value="TreeGrafter"/>
</dbReference>
<evidence type="ECO:0000313" key="3">
    <source>
        <dbReference type="Proteomes" id="UP001385951"/>
    </source>
</evidence>
<dbReference type="InterPro" id="IPR045111">
    <property type="entry name" value="Vps41/Vps8"/>
</dbReference>
<feature type="compositionally biased region" description="Low complexity" evidence="1">
    <location>
        <begin position="83"/>
        <end position="94"/>
    </location>
</feature>
<proteinExistence type="predicted"/>
<dbReference type="GO" id="GO:0006623">
    <property type="term" value="P:protein targeting to vacuole"/>
    <property type="evidence" value="ECO:0007669"/>
    <property type="project" value="InterPro"/>
</dbReference>
<evidence type="ECO:0000256" key="1">
    <source>
        <dbReference type="SAM" id="MobiDB-lite"/>
    </source>
</evidence>
<dbReference type="Pfam" id="PF23410">
    <property type="entry name" value="Beta-prop_VPS8"/>
    <property type="match status" value="1"/>
</dbReference>
<gene>
    <name evidence="2" type="ORF">QCA50_009514</name>
</gene>
<feature type="compositionally biased region" description="Basic and acidic residues" evidence="1">
    <location>
        <begin position="32"/>
        <end position="42"/>
    </location>
</feature>
<dbReference type="Proteomes" id="UP001385951">
    <property type="component" value="Unassembled WGS sequence"/>
</dbReference>